<proteinExistence type="predicted"/>
<accession>A0AAE3ZPB9</accession>
<dbReference type="Proteomes" id="UP001183629">
    <property type="component" value="Unassembled WGS sequence"/>
</dbReference>
<evidence type="ECO:0000313" key="5">
    <source>
        <dbReference type="Proteomes" id="UP001183629"/>
    </source>
</evidence>
<dbReference type="GO" id="GO:0005975">
    <property type="term" value="P:carbohydrate metabolic process"/>
    <property type="evidence" value="ECO:0007669"/>
    <property type="project" value="InterPro"/>
</dbReference>
<dbReference type="PROSITE" id="PS51173">
    <property type="entry name" value="CBM2"/>
    <property type="match status" value="1"/>
</dbReference>
<dbReference type="SUPFAM" id="SSF49384">
    <property type="entry name" value="Carbohydrate-binding domain"/>
    <property type="match status" value="1"/>
</dbReference>
<dbReference type="EMBL" id="JAVDYC010000001">
    <property type="protein sequence ID" value="MDR7322449.1"/>
    <property type="molecule type" value="Genomic_DNA"/>
</dbReference>
<dbReference type="RefSeq" id="WP_310412867.1">
    <property type="nucleotide sequence ID" value="NZ_JAVDYC010000001.1"/>
</dbReference>
<reference evidence="4 5" key="1">
    <citation type="submission" date="2023-07" db="EMBL/GenBank/DDBJ databases">
        <title>Sequencing the genomes of 1000 actinobacteria strains.</title>
        <authorList>
            <person name="Klenk H.-P."/>
        </authorList>
    </citation>
    <scope>NUCLEOTIDE SEQUENCE [LARGE SCALE GENOMIC DNA]</scope>
    <source>
        <strain evidence="4 5">DSM 44711</strain>
    </source>
</reference>
<feature type="domain" description="CBM2" evidence="3">
    <location>
        <begin position="115"/>
        <end position="223"/>
    </location>
</feature>
<dbReference type="AlphaFoldDB" id="A0AAE3ZPB9"/>
<dbReference type="GO" id="GO:0004553">
    <property type="term" value="F:hydrolase activity, hydrolyzing O-glycosyl compounds"/>
    <property type="evidence" value="ECO:0007669"/>
    <property type="project" value="InterPro"/>
</dbReference>
<gene>
    <name evidence="4" type="ORF">J2S44_002699</name>
</gene>
<keyword evidence="2" id="KW-0472">Membrane</keyword>
<protein>
    <recommendedName>
        <fullName evidence="3">CBM2 domain-containing protein</fullName>
    </recommendedName>
</protein>
<feature type="transmembrane region" description="Helical" evidence="2">
    <location>
        <begin position="24"/>
        <end position="44"/>
    </location>
</feature>
<dbReference type="InterPro" id="IPR008965">
    <property type="entry name" value="CBM2/CBM3_carb-bd_dom_sf"/>
</dbReference>
<comment type="caution">
    <text evidence="4">The sequence shown here is derived from an EMBL/GenBank/DDBJ whole genome shotgun (WGS) entry which is preliminary data.</text>
</comment>
<dbReference type="InterPro" id="IPR012291">
    <property type="entry name" value="CBM2_carb-bd_dom_sf"/>
</dbReference>
<dbReference type="Gene3D" id="2.60.40.290">
    <property type="match status" value="1"/>
</dbReference>
<evidence type="ECO:0000256" key="1">
    <source>
        <dbReference type="SAM" id="MobiDB-lite"/>
    </source>
</evidence>
<organism evidence="4 5">
    <name type="scientific">Catenuloplanes niger</name>
    <dbReference type="NCBI Taxonomy" id="587534"/>
    <lineage>
        <taxon>Bacteria</taxon>
        <taxon>Bacillati</taxon>
        <taxon>Actinomycetota</taxon>
        <taxon>Actinomycetes</taxon>
        <taxon>Micromonosporales</taxon>
        <taxon>Micromonosporaceae</taxon>
        <taxon>Catenuloplanes</taxon>
    </lineage>
</organism>
<keyword evidence="2" id="KW-0812">Transmembrane</keyword>
<evidence type="ECO:0000259" key="3">
    <source>
        <dbReference type="PROSITE" id="PS51173"/>
    </source>
</evidence>
<sequence length="231" mass="22979">MPGKHSVGVATSGFFGISPTRSRLAIAGGVVAALVVGSAVWSLTSRSDDDERPSLIVIPTAALSGPPEGVITADPLEDESPSPAPSATATSPAPAPSSATAAPRTTAPAAPPSPTRAPADGLGARYVLGSTWNDGFVSNVVIGNATGANTTWQVRLTYPADVEIAVTGFWNATASVSGTTLVLDGGPLAANGEIQAGFQATKNTPAQVNPVSCTINGVPCAGFRPAGGYLM</sequence>
<keyword evidence="5" id="KW-1185">Reference proteome</keyword>
<name>A0AAE3ZPB9_9ACTN</name>
<evidence type="ECO:0000313" key="4">
    <source>
        <dbReference type="EMBL" id="MDR7322449.1"/>
    </source>
</evidence>
<dbReference type="Pfam" id="PF00553">
    <property type="entry name" value="CBM_2"/>
    <property type="match status" value="1"/>
</dbReference>
<feature type="region of interest" description="Disordered" evidence="1">
    <location>
        <begin position="66"/>
        <end position="118"/>
    </location>
</feature>
<dbReference type="SMART" id="SM00637">
    <property type="entry name" value="CBD_II"/>
    <property type="match status" value="1"/>
</dbReference>
<keyword evidence="2" id="KW-1133">Transmembrane helix</keyword>
<dbReference type="GO" id="GO:0030247">
    <property type="term" value="F:polysaccharide binding"/>
    <property type="evidence" value="ECO:0007669"/>
    <property type="project" value="UniProtKB-UniRule"/>
</dbReference>
<evidence type="ECO:0000256" key="2">
    <source>
        <dbReference type="SAM" id="Phobius"/>
    </source>
</evidence>
<feature type="compositionally biased region" description="Low complexity" evidence="1">
    <location>
        <begin position="85"/>
        <end position="108"/>
    </location>
</feature>
<dbReference type="InterPro" id="IPR001919">
    <property type="entry name" value="CBD2"/>
</dbReference>